<dbReference type="InterPro" id="IPR036927">
    <property type="entry name" value="Cyt_c_oxase-like_su1_sf"/>
</dbReference>
<dbReference type="Proteomes" id="UP001174932">
    <property type="component" value="Unassembled WGS sequence"/>
</dbReference>
<dbReference type="SUPFAM" id="SSF81442">
    <property type="entry name" value="Cytochrome c oxidase subunit I-like"/>
    <property type="match status" value="1"/>
</dbReference>
<comment type="caution">
    <text evidence="2">The sequence shown here is derived from an EMBL/GenBank/DDBJ whole genome shotgun (WGS) entry which is preliminary data.</text>
</comment>
<accession>A0ABT8YK60</accession>
<feature type="transmembrane region" description="Helical" evidence="1">
    <location>
        <begin position="97"/>
        <end position="117"/>
    </location>
</feature>
<reference evidence="2" key="2">
    <citation type="submission" date="2023-07" db="EMBL/GenBank/DDBJ databases">
        <authorList>
            <person name="Shen H."/>
        </authorList>
    </citation>
    <scope>NUCLEOTIDE SEQUENCE</scope>
    <source>
        <strain evidence="2">TNR-22</strain>
    </source>
</reference>
<feature type="transmembrane region" description="Helical" evidence="1">
    <location>
        <begin position="7"/>
        <end position="26"/>
    </location>
</feature>
<proteinExistence type="predicted"/>
<gene>
    <name evidence="2" type="ORF">Q4481_07220</name>
</gene>
<evidence type="ECO:0000313" key="3">
    <source>
        <dbReference type="Proteomes" id="UP001174932"/>
    </source>
</evidence>
<keyword evidence="1" id="KW-1133">Transmembrane helix</keyword>
<protein>
    <submittedName>
        <fullName evidence="2">Uncharacterized protein</fullName>
    </submittedName>
</protein>
<evidence type="ECO:0000256" key="1">
    <source>
        <dbReference type="SAM" id="Phobius"/>
    </source>
</evidence>
<keyword evidence="1" id="KW-0812">Transmembrane</keyword>
<dbReference type="RefSeq" id="WP_304375655.1">
    <property type="nucleotide sequence ID" value="NZ_JAUOZU010000006.1"/>
</dbReference>
<evidence type="ECO:0000313" key="2">
    <source>
        <dbReference type="EMBL" id="MDO6963743.1"/>
    </source>
</evidence>
<sequence>MLSQTFLKLGVSFGLIGMAMGVYMAASHDHTLAPVHAHINLIGWVGMFLAGLFYAQRPHAAAGRMAQAQLISAVLGLLILTPGLAGVLLGFSFGEPMAAIGSILTIVAMLIFAIVVFRTKASMI</sequence>
<reference evidence="2" key="1">
    <citation type="journal article" date="2015" name="Int. J. Syst. Evol. Microbiol.">
        <title>Rhizobium alvei sp. nov., isolated from a freshwater river.</title>
        <authorList>
            <person name="Sheu S.Y."/>
            <person name="Huang H.W."/>
            <person name="Young C.C."/>
            <person name="Chen W.M."/>
        </authorList>
    </citation>
    <scope>NUCLEOTIDE SEQUENCE</scope>
    <source>
        <strain evidence="2">TNR-22</strain>
    </source>
</reference>
<organism evidence="2 3">
    <name type="scientific">Rhizobium alvei</name>
    <dbReference type="NCBI Taxonomy" id="1132659"/>
    <lineage>
        <taxon>Bacteria</taxon>
        <taxon>Pseudomonadati</taxon>
        <taxon>Pseudomonadota</taxon>
        <taxon>Alphaproteobacteria</taxon>
        <taxon>Hyphomicrobiales</taxon>
        <taxon>Rhizobiaceae</taxon>
        <taxon>Rhizobium/Agrobacterium group</taxon>
        <taxon>Rhizobium</taxon>
    </lineage>
</organism>
<dbReference type="EMBL" id="JAUOZU010000006">
    <property type="protein sequence ID" value="MDO6963743.1"/>
    <property type="molecule type" value="Genomic_DNA"/>
</dbReference>
<name>A0ABT8YK60_9HYPH</name>
<keyword evidence="1" id="KW-0472">Membrane</keyword>
<feature type="transmembrane region" description="Helical" evidence="1">
    <location>
        <begin position="38"/>
        <end position="56"/>
    </location>
</feature>
<dbReference type="Gene3D" id="1.20.210.10">
    <property type="entry name" value="Cytochrome c oxidase-like, subunit I domain"/>
    <property type="match status" value="1"/>
</dbReference>
<feature type="transmembrane region" description="Helical" evidence="1">
    <location>
        <begin position="68"/>
        <end position="91"/>
    </location>
</feature>
<keyword evidence="3" id="KW-1185">Reference proteome</keyword>